<feature type="active site" description="Proton donor/acceptor" evidence="12 14">
    <location>
        <position position="166"/>
    </location>
</feature>
<keyword evidence="18" id="KW-1185">Reference proteome</keyword>
<comment type="pathway">
    <text evidence="2 12">Amino-acid biosynthesis; L-lysine biosynthesis via DAP pathway; (S)-tetrahydrodipicolinate from L-aspartate: step 3/4.</text>
</comment>
<evidence type="ECO:0000256" key="3">
    <source>
        <dbReference type="ARBA" id="ARBA00007592"/>
    </source>
</evidence>
<sequence precursor="true">MFSTVLLPFLVVTINMTFASNSSKSDSQSPRKGSAFGGLSVAIITPFADGEVDYVRLREQLEFQIEAGTRCIVPTGTTGESPTLSHDEHEKVISETIQCVAGRAKVMAGTGSNSTAEALRLTKRAAAEGADATLQVAPYYNKPAQEGFYQHFKAVAEAVDIPVCIYNIPGRCGKEIDVETIQRLAEVPGITMVKEATGKLDQCSAIVGSTDLTVLCGDDSLTLPMMSVGAEGVVSVAGNLIPSDLIRLVEAAQEGDFLLARKIHHQLFSLCQNMLSLSTNPIPVKAAMQCVGRDTGELRLPMTPLEPAAMASLQQTLMAYGIRSAMSQSSSGQ</sequence>
<evidence type="ECO:0000256" key="11">
    <source>
        <dbReference type="ARBA" id="ARBA00047836"/>
    </source>
</evidence>
<dbReference type="Proteomes" id="UP000315471">
    <property type="component" value="Unassembled WGS sequence"/>
</dbReference>
<evidence type="ECO:0000256" key="14">
    <source>
        <dbReference type="PIRSR" id="PIRSR001365-1"/>
    </source>
</evidence>
<evidence type="ECO:0000256" key="13">
    <source>
        <dbReference type="PIRNR" id="PIRNR001365"/>
    </source>
</evidence>
<keyword evidence="5 12" id="KW-0963">Cytoplasm</keyword>
<evidence type="ECO:0000256" key="6">
    <source>
        <dbReference type="ARBA" id="ARBA00022605"/>
    </source>
</evidence>
<dbReference type="InterPro" id="IPR002220">
    <property type="entry name" value="DapA-like"/>
</dbReference>
<keyword evidence="7 12" id="KW-0220">Diaminopimelate biosynthesis</keyword>
<evidence type="ECO:0000256" key="8">
    <source>
        <dbReference type="ARBA" id="ARBA00023154"/>
    </source>
</evidence>
<dbReference type="GO" id="GO:0005829">
    <property type="term" value="C:cytosol"/>
    <property type="evidence" value="ECO:0007669"/>
    <property type="project" value="TreeGrafter"/>
</dbReference>
<evidence type="ECO:0000256" key="1">
    <source>
        <dbReference type="ARBA" id="ARBA00003294"/>
    </source>
</evidence>
<evidence type="ECO:0000256" key="5">
    <source>
        <dbReference type="ARBA" id="ARBA00022490"/>
    </source>
</evidence>
<keyword evidence="6 12" id="KW-0028">Amino-acid biosynthesis</keyword>
<comment type="function">
    <text evidence="1 12">Catalyzes the condensation of (S)-aspartate-beta-semialdehyde [(S)-ASA] and pyruvate to 4-hydroxy-tetrahydrodipicolinate (HTPA).</text>
</comment>
<evidence type="ECO:0000256" key="15">
    <source>
        <dbReference type="PIRSR" id="PIRSR001365-2"/>
    </source>
</evidence>
<evidence type="ECO:0000256" key="4">
    <source>
        <dbReference type="ARBA" id="ARBA00012086"/>
    </source>
</evidence>
<evidence type="ECO:0000256" key="2">
    <source>
        <dbReference type="ARBA" id="ARBA00005120"/>
    </source>
</evidence>
<dbReference type="AlphaFoldDB" id="A0A5C6DPM4"/>
<feature type="site" description="Part of a proton relay during catalysis" evidence="12">
    <location>
        <position position="77"/>
    </location>
</feature>
<proteinExistence type="inferred from homology"/>
<gene>
    <name evidence="17" type="primary">dapA_1</name>
    <name evidence="12" type="synonym">dapA</name>
    <name evidence="17" type="ORF">Q31b_38480</name>
</gene>
<reference evidence="17 18" key="1">
    <citation type="submission" date="2019-02" db="EMBL/GenBank/DDBJ databases">
        <title>Deep-cultivation of Planctomycetes and their phenomic and genomic characterization uncovers novel biology.</title>
        <authorList>
            <person name="Wiegand S."/>
            <person name="Jogler M."/>
            <person name="Boedeker C."/>
            <person name="Pinto D."/>
            <person name="Vollmers J."/>
            <person name="Rivas-Marin E."/>
            <person name="Kohn T."/>
            <person name="Peeters S.H."/>
            <person name="Heuer A."/>
            <person name="Rast P."/>
            <person name="Oberbeckmann S."/>
            <person name="Bunk B."/>
            <person name="Jeske O."/>
            <person name="Meyerdierks A."/>
            <person name="Storesund J.E."/>
            <person name="Kallscheuer N."/>
            <person name="Luecker S."/>
            <person name="Lage O.M."/>
            <person name="Pohl T."/>
            <person name="Merkel B.J."/>
            <person name="Hornburger P."/>
            <person name="Mueller R.-W."/>
            <person name="Bruemmer F."/>
            <person name="Labrenz M."/>
            <person name="Spormann A.M."/>
            <person name="Op Den Camp H."/>
            <person name="Overmann J."/>
            <person name="Amann R."/>
            <person name="Jetten M.S.M."/>
            <person name="Mascher T."/>
            <person name="Medema M.H."/>
            <person name="Devos D.P."/>
            <person name="Kaster A.-K."/>
            <person name="Ovreas L."/>
            <person name="Rohde M."/>
            <person name="Galperin M.Y."/>
            <person name="Jogler C."/>
        </authorList>
    </citation>
    <scope>NUCLEOTIDE SEQUENCE [LARGE SCALE GENOMIC DNA]</scope>
    <source>
        <strain evidence="17 18">Q31b</strain>
    </source>
</reference>
<comment type="subcellular location">
    <subcellularLocation>
        <location evidence="12">Cytoplasm</location>
    </subcellularLocation>
</comment>
<feature type="chain" id="PRO_5023082211" description="4-hydroxy-tetrahydrodipicolinate synthase" evidence="16">
    <location>
        <begin position="20"/>
        <end position="333"/>
    </location>
</feature>
<evidence type="ECO:0000256" key="16">
    <source>
        <dbReference type="SAM" id="SignalP"/>
    </source>
</evidence>
<dbReference type="SUPFAM" id="SSF51569">
    <property type="entry name" value="Aldolase"/>
    <property type="match status" value="1"/>
</dbReference>
<comment type="similarity">
    <text evidence="3 12 13">Belongs to the DapA family.</text>
</comment>
<dbReference type="CDD" id="cd00950">
    <property type="entry name" value="DHDPS"/>
    <property type="match status" value="1"/>
</dbReference>
<evidence type="ECO:0000256" key="12">
    <source>
        <dbReference type="HAMAP-Rule" id="MF_00418"/>
    </source>
</evidence>
<dbReference type="PANTHER" id="PTHR12128">
    <property type="entry name" value="DIHYDRODIPICOLINATE SYNTHASE"/>
    <property type="match status" value="1"/>
</dbReference>
<dbReference type="PANTHER" id="PTHR12128:SF66">
    <property type="entry name" value="4-HYDROXY-2-OXOGLUTARATE ALDOLASE, MITOCHONDRIAL"/>
    <property type="match status" value="1"/>
</dbReference>
<accession>A0A5C6DPM4</accession>
<dbReference type="GO" id="GO:0019877">
    <property type="term" value="P:diaminopimelate biosynthetic process"/>
    <property type="evidence" value="ECO:0007669"/>
    <property type="project" value="UniProtKB-UniRule"/>
</dbReference>
<feature type="binding site" evidence="12 15">
    <location>
        <position position="78"/>
    </location>
    <ligand>
        <name>pyruvate</name>
        <dbReference type="ChEBI" id="CHEBI:15361"/>
    </ligand>
</feature>
<organism evidence="17 18">
    <name type="scientific">Novipirellula aureliae</name>
    <dbReference type="NCBI Taxonomy" id="2527966"/>
    <lineage>
        <taxon>Bacteria</taxon>
        <taxon>Pseudomonadati</taxon>
        <taxon>Planctomycetota</taxon>
        <taxon>Planctomycetia</taxon>
        <taxon>Pirellulales</taxon>
        <taxon>Pirellulaceae</taxon>
        <taxon>Novipirellula</taxon>
    </lineage>
</organism>
<dbReference type="Gene3D" id="3.20.20.70">
    <property type="entry name" value="Aldolase class I"/>
    <property type="match status" value="1"/>
</dbReference>
<dbReference type="EC" id="4.3.3.7" evidence="4 12"/>
<dbReference type="NCBIfam" id="TIGR00674">
    <property type="entry name" value="dapA"/>
    <property type="match status" value="1"/>
</dbReference>
<dbReference type="GO" id="GO:0008840">
    <property type="term" value="F:4-hydroxy-tetrahydrodipicolinate synthase activity"/>
    <property type="evidence" value="ECO:0007669"/>
    <property type="project" value="UniProtKB-UniRule"/>
</dbReference>
<comment type="caution">
    <text evidence="17">The sequence shown here is derived from an EMBL/GenBank/DDBJ whole genome shotgun (WGS) entry which is preliminary data.</text>
</comment>
<protein>
    <recommendedName>
        <fullName evidence="4 12">4-hydroxy-tetrahydrodipicolinate synthase</fullName>
        <shortName evidence="12">HTPA synthase</shortName>
        <ecNumber evidence="4 12">4.3.3.7</ecNumber>
    </recommendedName>
</protein>
<keyword evidence="16" id="KW-0732">Signal</keyword>
<dbReference type="PRINTS" id="PR00146">
    <property type="entry name" value="DHPICSNTHASE"/>
</dbReference>
<dbReference type="InterPro" id="IPR013785">
    <property type="entry name" value="Aldolase_TIM"/>
</dbReference>
<feature type="active site" description="Schiff-base intermediate with substrate" evidence="12 14">
    <location>
        <position position="194"/>
    </location>
</feature>
<name>A0A5C6DPM4_9BACT</name>
<feature type="binding site" evidence="12 15">
    <location>
        <position position="234"/>
    </location>
    <ligand>
        <name>pyruvate</name>
        <dbReference type="ChEBI" id="CHEBI:15361"/>
    </ligand>
</feature>
<evidence type="ECO:0000256" key="9">
    <source>
        <dbReference type="ARBA" id="ARBA00023239"/>
    </source>
</evidence>
<dbReference type="EMBL" id="SJPY01000006">
    <property type="protein sequence ID" value="TWU38770.1"/>
    <property type="molecule type" value="Genomic_DNA"/>
</dbReference>
<evidence type="ECO:0000256" key="7">
    <source>
        <dbReference type="ARBA" id="ARBA00022915"/>
    </source>
</evidence>
<keyword evidence="8 12" id="KW-0457">Lysine biosynthesis</keyword>
<keyword evidence="10 12" id="KW-0704">Schiff base</keyword>
<evidence type="ECO:0000313" key="17">
    <source>
        <dbReference type="EMBL" id="TWU38770.1"/>
    </source>
</evidence>
<dbReference type="SMART" id="SM01130">
    <property type="entry name" value="DHDPS"/>
    <property type="match status" value="1"/>
</dbReference>
<dbReference type="HAMAP" id="MF_00418">
    <property type="entry name" value="DapA"/>
    <property type="match status" value="1"/>
</dbReference>
<dbReference type="PIRSF" id="PIRSF001365">
    <property type="entry name" value="DHDPS"/>
    <property type="match status" value="1"/>
</dbReference>
<evidence type="ECO:0000313" key="18">
    <source>
        <dbReference type="Proteomes" id="UP000315471"/>
    </source>
</evidence>
<dbReference type="UniPathway" id="UPA00034">
    <property type="reaction ID" value="UER00017"/>
</dbReference>
<evidence type="ECO:0000256" key="10">
    <source>
        <dbReference type="ARBA" id="ARBA00023270"/>
    </source>
</evidence>
<feature type="signal peptide" evidence="16">
    <location>
        <begin position="1"/>
        <end position="19"/>
    </location>
</feature>
<dbReference type="Pfam" id="PF00701">
    <property type="entry name" value="DHDPS"/>
    <property type="match status" value="1"/>
</dbReference>
<feature type="site" description="Part of a proton relay during catalysis" evidence="12">
    <location>
        <position position="140"/>
    </location>
</feature>
<comment type="catalytic activity">
    <reaction evidence="11 12">
        <text>L-aspartate 4-semialdehyde + pyruvate = (2S,4S)-4-hydroxy-2,3,4,5-tetrahydrodipicolinate + H2O + H(+)</text>
        <dbReference type="Rhea" id="RHEA:34171"/>
        <dbReference type="ChEBI" id="CHEBI:15361"/>
        <dbReference type="ChEBI" id="CHEBI:15377"/>
        <dbReference type="ChEBI" id="CHEBI:15378"/>
        <dbReference type="ChEBI" id="CHEBI:67139"/>
        <dbReference type="ChEBI" id="CHEBI:537519"/>
        <dbReference type="EC" id="4.3.3.7"/>
    </reaction>
</comment>
<dbReference type="InterPro" id="IPR005263">
    <property type="entry name" value="DapA"/>
</dbReference>
<comment type="subunit">
    <text evidence="12">Homotetramer; dimer of dimers.</text>
</comment>
<keyword evidence="9 12" id="KW-0456">Lyase</keyword>
<comment type="caution">
    <text evidence="12">Was originally thought to be a dihydrodipicolinate synthase (DHDPS), catalyzing the condensation of (S)-aspartate-beta-semialdehyde [(S)-ASA] and pyruvate to dihydrodipicolinate (DHDP). However, it was shown in E.coli that the product of the enzymatic reaction is not dihydrodipicolinate but in fact (4S)-4-hydroxy-2,3,4,5-tetrahydro-(2S)-dipicolinic acid (HTPA), and that the consecutive dehydration reaction leading to DHDP is not spontaneous but catalyzed by DapB.</text>
</comment>
<dbReference type="GO" id="GO:0009089">
    <property type="term" value="P:lysine biosynthetic process via diaminopimelate"/>
    <property type="evidence" value="ECO:0007669"/>
    <property type="project" value="UniProtKB-UniRule"/>
</dbReference>